<evidence type="ECO:0000313" key="2">
    <source>
        <dbReference type="Proteomes" id="UP000032534"/>
    </source>
</evidence>
<comment type="caution">
    <text evidence="1">The sequence shown here is derived from an EMBL/GenBank/DDBJ whole genome shotgun (WGS) entry which is preliminary data.</text>
</comment>
<accession>A0A0D7WXJ4</accession>
<dbReference type="EMBL" id="JTHP01000046">
    <property type="protein sequence ID" value="KJD43906.1"/>
    <property type="molecule type" value="Genomic_DNA"/>
</dbReference>
<gene>
    <name evidence="1" type="ORF">QD47_20055</name>
</gene>
<dbReference type="InterPro" id="IPR029063">
    <property type="entry name" value="SAM-dependent_MTases_sf"/>
</dbReference>
<keyword evidence="2" id="KW-1185">Reference proteome</keyword>
<evidence type="ECO:0000313" key="1">
    <source>
        <dbReference type="EMBL" id="KJD43906.1"/>
    </source>
</evidence>
<dbReference type="InterPro" id="IPR007536">
    <property type="entry name" value="16SrRNA_methylTrfase_J"/>
</dbReference>
<proteinExistence type="predicted"/>
<reference evidence="1 2" key="1">
    <citation type="submission" date="2014-11" db="EMBL/GenBank/DDBJ databases">
        <title>Draft Genome Sequences of Paenibacillus polymyxa NRRL B-30509 and Paenibacillus terrae NRRL B-30644, Strains from a Poultry Environment that Produce Tridecaptin A and Paenicidins.</title>
        <authorList>
            <person name="van Belkum M.J."/>
            <person name="Lohans C.T."/>
            <person name="Vederas J.C."/>
        </authorList>
    </citation>
    <scope>NUCLEOTIDE SEQUENCE [LARGE SCALE GENOMIC DNA]</scope>
    <source>
        <strain evidence="1 2">NRRL B-30644</strain>
    </source>
</reference>
<dbReference type="Proteomes" id="UP000032534">
    <property type="component" value="Unassembled WGS sequence"/>
</dbReference>
<dbReference type="RefSeq" id="WP_044647788.1">
    <property type="nucleotide sequence ID" value="NZ_JTHP01000046.1"/>
</dbReference>
<dbReference type="CDD" id="cd02440">
    <property type="entry name" value="AdoMet_MTases"/>
    <property type="match status" value="1"/>
</dbReference>
<keyword evidence="1" id="KW-0808">Transferase</keyword>
<dbReference type="GO" id="GO:0008990">
    <property type="term" value="F:rRNA (guanine-N2-)-methyltransferase activity"/>
    <property type="evidence" value="ECO:0007669"/>
    <property type="project" value="InterPro"/>
</dbReference>
<dbReference type="Gene3D" id="3.40.50.150">
    <property type="entry name" value="Vaccinia Virus protein VP39"/>
    <property type="match status" value="1"/>
</dbReference>
<dbReference type="Pfam" id="PF04445">
    <property type="entry name" value="SAM_MT"/>
    <property type="match status" value="1"/>
</dbReference>
<organism evidence="1 2">
    <name type="scientific">Paenibacillus terrae</name>
    <dbReference type="NCBI Taxonomy" id="159743"/>
    <lineage>
        <taxon>Bacteria</taxon>
        <taxon>Bacillati</taxon>
        <taxon>Bacillota</taxon>
        <taxon>Bacilli</taxon>
        <taxon>Bacillales</taxon>
        <taxon>Paenibacillaceae</taxon>
        <taxon>Paenibacillus</taxon>
    </lineage>
</organism>
<dbReference type="PANTHER" id="PTHR36112:SF1">
    <property type="entry name" value="RIBOSOMAL RNA SMALL SUBUNIT METHYLTRANSFERASE J"/>
    <property type="match status" value="1"/>
</dbReference>
<protein>
    <submittedName>
        <fullName evidence="1">SAM-dependent methyltransferase</fullName>
    </submittedName>
</protein>
<sequence length="283" mass="30891">MLQDRENREEEKQARLREEQAHLLVTTGDSPSAEVVQRAELLAAELGVLYAPRRGISVARLTAAHRVRQALVLVQGGVRLISPEQPPMTFHPSMGFIRAKRVLKGEPDPMLTAARLVPGDTVLDCTAGLGTDSLLFSIGTGSSGQVTAVESSFPVYALIKDGMRHYRSGNAAVDEAFSGIDVRFGHHLDYLQSLPDRSVDIIYFDPMFRDPLLDSSAIGPLRGLANPDALDEESIAQAKRIARKTIVLKEKRGSGEFARLGFRVEQRGTTKTVYGVIDIDSGI</sequence>
<dbReference type="AlphaFoldDB" id="A0A0D7WXJ4"/>
<dbReference type="SUPFAM" id="SSF53335">
    <property type="entry name" value="S-adenosyl-L-methionine-dependent methyltransferases"/>
    <property type="match status" value="1"/>
</dbReference>
<dbReference type="PATRIC" id="fig|159743.3.peg.4448"/>
<dbReference type="PANTHER" id="PTHR36112">
    <property type="entry name" value="RIBOSOMAL RNA SMALL SUBUNIT METHYLTRANSFERASE J"/>
    <property type="match status" value="1"/>
</dbReference>
<name>A0A0D7WXJ4_9BACL</name>
<keyword evidence="1" id="KW-0489">Methyltransferase</keyword>
<dbReference type="OrthoDB" id="1653798at2"/>